<gene>
    <name evidence="1" type="ORF">H6G18_06850</name>
</gene>
<comment type="caution">
    <text evidence="1">The sequence shown here is derived from an EMBL/GenBank/DDBJ whole genome shotgun (WGS) entry which is preliminary data.</text>
</comment>
<evidence type="ECO:0000313" key="1">
    <source>
        <dbReference type="EMBL" id="MBD2343864.1"/>
    </source>
</evidence>
<name>A0ABR8CLS8_9NOST</name>
<accession>A0ABR8CLS8</accession>
<dbReference type="Proteomes" id="UP000607281">
    <property type="component" value="Unassembled WGS sequence"/>
</dbReference>
<keyword evidence="2" id="KW-1185">Reference proteome</keyword>
<evidence type="ECO:0000313" key="2">
    <source>
        <dbReference type="Proteomes" id="UP000607281"/>
    </source>
</evidence>
<proteinExistence type="predicted"/>
<protein>
    <submittedName>
        <fullName evidence="1">Uncharacterized protein</fullName>
    </submittedName>
</protein>
<reference evidence="1 2" key="1">
    <citation type="journal article" date="2020" name="ISME J.">
        <title>Comparative genomics reveals insights into cyanobacterial evolution and habitat adaptation.</title>
        <authorList>
            <person name="Chen M.Y."/>
            <person name="Teng W.K."/>
            <person name="Zhao L."/>
            <person name="Hu C.X."/>
            <person name="Zhou Y.K."/>
            <person name="Han B.P."/>
            <person name="Song L.R."/>
            <person name="Shu W.S."/>
        </authorList>
    </citation>
    <scope>NUCLEOTIDE SEQUENCE [LARGE SCALE GENOMIC DNA]</scope>
    <source>
        <strain evidence="1 2">FACHB-260</strain>
    </source>
</reference>
<sequence length="59" mass="6925">MNINDFETSYRDAMAEALNELQSAVLLLEQLQRKIYTIGNSVQNINENMEEFINKEKMK</sequence>
<organism evidence="1 2">
    <name type="scientific">Anabaena subtropica FACHB-260</name>
    <dbReference type="NCBI Taxonomy" id="2692884"/>
    <lineage>
        <taxon>Bacteria</taxon>
        <taxon>Bacillati</taxon>
        <taxon>Cyanobacteriota</taxon>
        <taxon>Cyanophyceae</taxon>
        <taxon>Nostocales</taxon>
        <taxon>Nostocaceae</taxon>
        <taxon>Anabaena</taxon>
    </lineage>
</organism>
<dbReference type="RefSeq" id="WP_190406330.1">
    <property type="nucleotide sequence ID" value="NZ_JACJRF010000008.1"/>
</dbReference>
<dbReference type="EMBL" id="JACJRF010000008">
    <property type="protein sequence ID" value="MBD2343864.1"/>
    <property type="molecule type" value="Genomic_DNA"/>
</dbReference>